<keyword evidence="1" id="KW-0805">Transcription regulation</keyword>
<gene>
    <name evidence="6" type="ORF">C731_0407</name>
</gene>
<evidence type="ECO:0000313" key="7">
    <source>
        <dbReference type="Proteomes" id="UP000006265"/>
    </source>
</evidence>
<dbReference type="OrthoDB" id="4709966at2"/>
<feature type="domain" description="HTH tetR-type" evidence="5">
    <location>
        <begin position="3"/>
        <end position="63"/>
    </location>
</feature>
<dbReference type="eggNOG" id="COG1309">
    <property type="taxonomic scope" value="Bacteria"/>
</dbReference>
<name>K5BKZ1_MYCHD</name>
<evidence type="ECO:0000256" key="3">
    <source>
        <dbReference type="ARBA" id="ARBA00023163"/>
    </source>
</evidence>
<evidence type="ECO:0000259" key="5">
    <source>
        <dbReference type="PROSITE" id="PS50977"/>
    </source>
</evidence>
<dbReference type="GO" id="GO:0000976">
    <property type="term" value="F:transcription cis-regulatory region binding"/>
    <property type="evidence" value="ECO:0007669"/>
    <property type="project" value="TreeGrafter"/>
</dbReference>
<comment type="caution">
    <text evidence="6">The sequence shown here is derived from an EMBL/GenBank/DDBJ whole genome shotgun (WGS) entry which is preliminary data.</text>
</comment>
<dbReference type="STRING" id="1122247.GCA_000379865_00573"/>
<dbReference type="Proteomes" id="UP000006265">
    <property type="component" value="Unassembled WGS sequence"/>
</dbReference>
<dbReference type="InterPro" id="IPR036271">
    <property type="entry name" value="Tet_transcr_reg_TetR-rel_C_sf"/>
</dbReference>
<keyword evidence="7" id="KW-1185">Reference proteome</keyword>
<dbReference type="SUPFAM" id="SSF46689">
    <property type="entry name" value="Homeodomain-like"/>
    <property type="match status" value="1"/>
</dbReference>
<sequence>MADAMRDRLVQAGVRILERDGVHALSARKVAAESGSSTMAVYTHFGGMTGLIDAIANEAFGRFTAALTGIPATDDPVADFFVMGAAYRRFALENPQRYQMMFGTHTPSLNRYRADLTVTGSASARPEWAASFQALRTAVRRMIEAGRIRDEGEVAIAGQIWSVVHGAVMLEMAGFFGHEGHGMAQILRPLTVNILVALGDRPDRVERSLAAAQAALADV</sequence>
<dbReference type="PANTHER" id="PTHR30055">
    <property type="entry name" value="HTH-TYPE TRANSCRIPTIONAL REGULATOR RUTR"/>
    <property type="match status" value="1"/>
</dbReference>
<dbReference type="RefSeq" id="WP_005623943.1">
    <property type="nucleotide sequence ID" value="NZ_AMRA01000010.1"/>
</dbReference>
<dbReference type="InterPro" id="IPR050109">
    <property type="entry name" value="HTH-type_TetR-like_transc_reg"/>
</dbReference>
<dbReference type="PROSITE" id="PS50977">
    <property type="entry name" value="HTH_TETR_2"/>
    <property type="match status" value="1"/>
</dbReference>
<keyword evidence="2 4" id="KW-0238">DNA-binding</keyword>
<dbReference type="Pfam" id="PF13305">
    <property type="entry name" value="TetR_C_33"/>
    <property type="match status" value="1"/>
</dbReference>
<feature type="DNA-binding region" description="H-T-H motif" evidence="4">
    <location>
        <begin position="26"/>
        <end position="45"/>
    </location>
</feature>
<dbReference type="EMBL" id="AMRA01000010">
    <property type="protein sequence ID" value="EKF25704.1"/>
    <property type="molecule type" value="Genomic_DNA"/>
</dbReference>
<evidence type="ECO:0000313" key="6">
    <source>
        <dbReference type="EMBL" id="EKF25704.1"/>
    </source>
</evidence>
<organism evidence="6 7">
    <name type="scientific">Mycolicibacterium hassiacum (strain DSM 44199 / CIP 105218 / JCM 12690 / 3849)</name>
    <name type="common">Mycobacterium hassiacum</name>
    <dbReference type="NCBI Taxonomy" id="1122247"/>
    <lineage>
        <taxon>Bacteria</taxon>
        <taxon>Bacillati</taxon>
        <taxon>Actinomycetota</taxon>
        <taxon>Actinomycetes</taxon>
        <taxon>Mycobacteriales</taxon>
        <taxon>Mycobacteriaceae</taxon>
        <taxon>Mycolicibacterium</taxon>
    </lineage>
</organism>
<evidence type="ECO:0000256" key="4">
    <source>
        <dbReference type="PROSITE-ProRule" id="PRU00335"/>
    </source>
</evidence>
<dbReference type="InterPro" id="IPR009057">
    <property type="entry name" value="Homeodomain-like_sf"/>
</dbReference>
<accession>K5BKZ1</accession>
<keyword evidence="3" id="KW-0804">Transcription</keyword>
<dbReference type="Gene3D" id="1.10.357.10">
    <property type="entry name" value="Tetracycline Repressor, domain 2"/>
    <property type="match status" value="1"/>
</dbReference>
<evidence type="ECO:0000256" key="2">
    <source>
        <dbReference type="ARBA" id="ARBA00023125"/>
    </source>
</evidence>
<dbReference type="PANTHER" id="PTHR30055:SF209">
    <property type="entry name" value="POSSIBLE TRANSCRIPTIONAL REGULATORY PROTEIN (PROBABLY TETR-FAMILY)"/>
    <property type="match status" value="1"/>
</dbReference>
<dbReference type="InterPro" id="IPR025996">
    <property type="entry name" value="MT1864/Rv1816-like_C"/>
</dbReference>
<dbReference type="Pfam" id="PF00440">
    <property type="entry name" value="TetR_N"/>
    <property type="match status" value="1"/>
</dbReference>
<evidence type="ECO:0000256" key="1">
    <source>
        <dbReference type="ARBA" id="ARBA00023015"/>
    </source>
</evidence>
<dbReference type="AlphaFoldDB" id="K5BKZ1"/>
<proteinExistence type="predicted"/>
<reference evidence="6 7" key="1">
    <citation type="journal article" date="2012" name="J. Bacteriol.">
        <title>Genome sequence of Mycobacterium hassiacum DSM 44199, a rare source of heat-stable mycobacterial proteins.</title>
        <authorList>
            <person name="Tiago I."/>
            <person name="Maranha A."/>
            <person name="Mendes V."/>
            <person name="Alarico S."/>
            <person name="Moynihan P.J."/>
            <person name="Clarke A.J."/>
            <person name="Macedo-Ribeiro S."/>
            <person name="Pereira P.J."/>
            <person name="Empadinhas N."/>
        </authorList>
    </citation>
    <scope>NUCLEOTIDE SEQUENCE [LARGE SCALE GENOMIC DNA]</scope>
    <source>
        <strain evidence="7">DSM 44199 / CIP 105218 / JCM 12690 / 3849</strain>
    </source>
</reference>
<dbReference type="GO" id="GO:0003700">
    <property type="term" value="F:DNA-binding transcription factor activity"/>
    <property type="evidence" value="ECO:0007669"/>
    <property type="project" value="TreeGrafter"/>
</dbReference>
<protein>
    <submittedName>
        <fullName evidence="6">Bacterial regulatory s, tetR family protein</fullName>
    </submittedName>
</protein>
<dbReference type="PATRIC" id="fig|1122247.3.peg.387"/>
<dbReference type="SUPFAM" id="SSF48498">
    <property type="entry name" value="Tetracyclin repressor-like, C-terminal domain"/>
    <property type="match status" value="1"/>
</dbReference>
<dbReference type="InterPro" id="IPR001647">
    <property type="entry name" value="HTH_TetR"/>
</dbReference>